<reference evidence="3" key="1">
    <citation type="journal article" date="2021" name="mSystems">
        <title>Bacteria and Archaea Synergistically Convert Glycine Betaine to Biogenic Methane in the Formosa Cold Seep of the South China Sea.</title>
        <authorList>
            <person name="Li L."/>
            <person name="Zhang W."/>
            <person name="Zhang S."/>
            <person name="Song L."/>
            <person name="Sun Q."/>
            <person name="Zhang H."/>
            <person name="Xiang H."/>
            <person name="Dong X."/>
        </authorList>
    </citation>
    <scope>NUCLEOTIDE SEQUENCE</scope>
    <source>
        <strain evidence="3">LLY</strain>
    </source>
</reference>
<dbReference type="PANTHER" id="PTHR40076:SF1">
    <property type="entry name" value="MEMBRANE PROTEIN"/>
    <property type="match status" value="1"/>
</dbReference>
<comment type="caution">
    <text evidence="3">The sequence shown here is derived from an EMBL/GenBank/DDBJ whole genome shotgun (WGS) entry which is preliminary data.</text>
</comment>
<evidence type="ECO:0000259" key="2">
    <source>
        <dbReference type="Pfam" id="PF10110"/>
    </source>
</evidence>
<keyword evidence="4" id="KW-1185">Reference proteome</keyword>
<dbReference type="Proteomes" id="UP001056766">
    <property type="component" value="Unassembled WGS sequence"/>
</dbReference>
<organism evidence="3 4">
    <name type="scientific">Methanococcoides seepicolus</name>
    <dbReference type="NCBI Taxonomy" id="2828780"/>
    <lineage>
        <taxon>Archaea</taxon>
        <taxon>Methanobacteriati</taxon>
        <taxon>Methanobacteriota</taxon>
        <taxon>Stenosarchaea group</taxon>
        <taxon>Methanomicrobia</taxon>
        <taxon>Methanosarcinales</taxon>
        <taxon>Methanosarcinaceae</taxon>
        <taxon>Methanococcoides</taxon>
    </lineage>
</organism>
<feature type="domain" description="Glycerophosphoryl diester phosphodiesterase membrane" evidence="2">
    <location>
        <begin position="81"/>
        <end position="164"/>
    </location>
</feature>
<dbReference type="PANTHER" id="PTHR40076">
    <property type="entry name" value="MEMBRANE PROTEIN-RELATED"/>
    <property type="match status" value="1"/>
</dbReference>
<keyword evidence="1" id="KW-0472">Membrane</keyword>
<accession>A0A9E4ZEG3</accession>
<reference evidence="3" key="2">
    <citation type="submission" date="2021-04" db="EMBL/GenBank/DDBJ databases">
        <authorList>
            <person name="Dong X."/>
        </authorList>
    </citation>
    <scope>NUCLEOTIDE SEQUENCE</scope>
    <source>
        <strain evidence="3">LLY</strain>
    </source>
</reference>
<protein>
    <submittedName>
        <fullName evidence="3">Glycerophosphoryl diester phosphodiesterase membrane domain-containing protein</fullName>
    </submittedName>
</protein>
<gene>
    <name evidence="3" type="ORF">KDK67_05140</name>
</gene>
<dbReference type="InterPro" id="IPR018476">
    <property type="entry name" value="GlyceroP-diester-Pdiesterase_M"/>
</dbReference>
<dbReference type="AlphaFoldDB" id="A0A9E4ZEG3"/>
<evidence type="ECO:0000313" key="4">
    <source>
        <dbReference type="Proteomes" id="UP001056766"/>
    </source>
</evidence>
<feature type="transmembrane region" description="Helical" evidence="1">
    <location>
        <begin position="20"/>
        <end position="50"/>
    </location>
</feature>
<keyword evidence="1" id="KW-0812">Transmembrane</keyword>
<dbReference type="InterPro" id="IPR010380">
    <property type="entry name" value="DUF975"/>
</dbReference>
<feature type="transmembrane region" description="Helical" evidence="1">
    <location>
        <begin position="135"/>
        <end position="168"/>
    </location>
</feature>
<evidence type="ECO:0000313" key="3">
    <source>
        <dbReference type="EMBL" id="MCM1986388.1"/>
    </source>
</evidence>
<name>A0A9E4ZEG3_9EURY</name>
<feature type="transmembrane region" description="Helical" evidence="1">
    <location>
        <begin position="71"/>
        <end position="90"/>
    </location>
</feature>
<dbReference type="EMBL" id="JAGSOI010000014">
    <property type="protein sequence ID" value="MCM1986388.1"/>
    <property type="molecule type" value="Genomic_DNA"/>
</dbReference>
<dbReference type="Pfam" id="PF10110">
    <property type="entry name" value="GPDPase_memb"/>
    <property type="match status" value="1"/>
</dbReference>
<sequence length="195" mass="21470">MDYEDIFSRSWNAFKDNVAAFIVATIIVVFGSIFIVTIAPLFYGLTYMAVKGLRGEKVEINDVFEGFNRFVKSWVLLLVSVILIGIGYMLLILPGLILSILLIYSFPLLVIKDYGAMDAIKESIDISKQNFVDSLVLFIIVAIISAIGGITYIVSLVTIPIITLALVAATVSYVGTEGNYTAEYTDVSDQDDENQ</sequence>
<keyword evidence="1" id="KW-1133">Transmembrane helix</keyword>
<proteinExistence type="predicted"/>
<evidence type="ECO:0000256" key="1">
    <source>
        <dbReference type="SAM" id="Phobius"/>
    </source>
</evidence>
<dbReference type="RefSeq" id="WP_250867772.1">
    <property type="nucleotide sequence ID" value="NZ_JAGSOI010000014.1"/>
</dbReference>